<dbReference type="Proteomes" id="UP001066276">
    <property type="component" value="Chromosome 6"/>
</dbReference>
<dbReference type="EMBL" id="JANPWB010000010">
    <property type="protein sequence ID" value="KAJ1140601.1"/>
    <property type="molecule type" value="Genomic_DNA"/>
</dbReference>
<organism evidence="2 3">
    <name type="scientific">Pleurodeles waltl</name>
    <name type="common">Iberian ribbed newt</name>
    <dbReference type="NCBI Taxonomy" id="8319"/>
    <lineage>
        <taxon>Eukaryota</taxon>
        <taxon>Metazoa</taxon>
        <taxon>Chordata</taxon>
        <taxon>Craniata</taxon>
        <taxon>Vertebrata</taxon>
        <taxon>Euteleostomi</taxon>
        <taxon>Amphibia</taxon>
        <taxon>Batrachia</taxon>
        <taxon>Caudata</taxon>
        <taxon>Salamandroidea</taxon>
        <taxon>Salamandridae</taxon>
        <taxon>Pleurodelinae</taxon>
        <taxon>Pleurodeles</taxon>
    </lineage>
</organism>
<name>A0AAV7QJ80_PLEWA</name>
<sequence length="91" mass="9830">MERHPRQGLPRLRHNLNASTGEDDGRTQKNSGPRSCRGNELLLRSETRTPGATSSRGSQLERVAGAPRRDGPRKRCAAGRPSSAGKGKNAE</sequence>
<evidence type="ECO:0000313" key="3">
    <source>
        <dbReference type="Proteomes" id="UP001066276"/>
    </source>
</evidence>
<accession>A0AAV7QJ80</accession>
<evidence type="ECO:0000313" key="2">
    <source>
        <dbReference type="EMBL" id="KAJ1140601.1"/>
    </source>
</evidence>
<feature type="region of interest" description="Disordered" evidence="1">
    <location>
        <begin position="1"/>
        <end position="91"/>
    </location>
</feature>
<dbReference type="AlphaFoldDB" id="A0AAV7QJ80"/>
<feature type="compositionally biased region" description="Polar residues" evidence="1">
    <location>
        <begin position="48"/>
        <end position="58"/>
    </location>
</feature>
<gene>
    <name evidence="2" type="ORF">NDU88_006950</name>
</gene>
<evidence type="ECO:0000256" key="1">
    <source>
        <dbReference type="SAM" id="MobiDB-lite"/>
    </source>
</evidence>
<comment type="caution">
    <text evidence="2">The sequence shown here is derived from an EMBL/GenBank/DDBJ whole genome shotgun (WGS) entry which is preliminary data.</text>
</comment>
<protein>
    <submittedName>
        <fullName evidence="2">Uncharacterized protein</fullName>
    </submittedName>
</protein>
<keyword evidence="3" id="KW-1185">Reference proteome</keyword>
<reference evidence="2" key="1">
    <citation type="journal article" date="2022" name="bioRxiv">
        <title>Sequencing and chromosome-scale assembly of the giantPleurodeles waltlgenome.</title>
        <authorList>
            <person name="Brown T."/>
            <person name="Elewa A."/>
            <person name="Iarovenko S."/>
            <person name="Subramanian E."/>
            <person name="Araus A.J."/>
            <person name="Petzold A."/>
            <person name="Susuki M."/>
            <person name="Suzuki K.-i.T."/>
            <person name="Hayashi T."/>
            <person name="Toyoda A."/>
            <person name="Oliveira C."/>
            <person name="Osipova E."/>
            <person name="Leigh N.D."/>
            <person name="Simon A."/>
            <person name="Yun M.H."/>
        </authorList>
    </citation>
    <scope>NUCLEOTIDE SEQUENCE</scope>
    <source>
        <strain evidence="2">20211129_DDA</strain>
        <tissue evidence="2">Liver</tissue>
    </source>
</reference>
<proteinExistence type="predicted"/>